<dbReference type="PANTHER" id="PTHR21212">
    <property type="entry name" value="BERNARDINELLI-SEIP CONGENITAL LIPODYSTROPHY 2 HOMOLOG BSCL2 PROTEIN"/>
    <property type="match status" value="1"/>
</dbReference>
<feature type="compositionally biased region" description="Acidic residues" evidence="7">
    <location>
        <begin position="350"/>
        <end position="361"/>
    </location>
</feature>
<keyword evidence="6 8" id="KW-0472">Membrane</keyword>
<dbReference type="PANTHER" id="PTHR21212:SF0">
    <property type="entry name" value="SEIPIN"/>
    <property type="match status" value="1"/>
</dbReference>
<evidence type="ECO:0000256" key="4">
    <source>
        <dbReference type="ARBA" id="ARBA00022989"/>
    </source>
</evidence>
<dbReference type="GO" id="GO:0140042">
    <property type="term" value="P:lipid droplet formation"/>
    <property type="evidence" value="ECO:0007669"/>
    <property type="project" value="UniProtKB-ARBA"/>
</dbReference>
<keyword evidence="4 8" id="KW-1133">Transmembrane helix</keyword>
<name>A0A2T2NNV0_CORCC</name>
<feature type="compositionally biased region" description="Acidic residues" evidence="7">
    <location>
        <begin position="413"/>
        <end position="425"/>
    </location>
</feature>
<evidence type="ECO:0000256" key="8">
    <source>
        <dbReference type="SAM" id="Phobius"/>
    </source>
</evidence>
<organism evidence="9 10">
    <name type="scientific">Corynespora cassiicola Philippines</name>
    <dbReference type="NCBI Taxonomy" id="1448308"/>
    <lineage>
        <taxon>Eukaryota</taxon>
        <taxon>Fungi</taxon>
        <taxon>Dikarya</taxon>
        <taxon>Ascomycota</taxon>
        <taxon>Pezizomycotina</taxon>
        <taxon>Dothideomycetes</taxon>
        <taxon>Pleosporomycetidae</taxon>
        <taxon>Pleosporales</taxon>
        <taxon>Corynesporascaceae</taxon>
        <taxon>Corynespora</taxon>
    </lineage>
</organism>
<evidence type="ECO:0000256" key="6">
    <source>
        <dbReference type="ARBA" id="ARBA00023136"/>
    </source>
</evidence>
<dbReference type="InterPro" id="IPR009617">
    <property type="entry name" value="Seipin"/>
</dbReference>
<evidence type="ECO:0000313" key="10">
    <source>
        <dbReference type="Proteomes" id="UP000240883"/>
    </source>
</evidence>
<dbReference type="OrthoDB" id="3990054at2759"/>
<dbReference type="Proteomes" id="UP000240883">
    <property type="component" value="Unassembled WGS sequence"/>
</dbReference>
<comment type="subcellular location">
    <subcellularLocation>
        <location evidence="1">Endoplasmic reticulum membrane</location>
        <topology evidence="1">Multi-pass membrane protein</topology>
    </subcellularLocation>
</comment>
<gene>
    <name evidence="9" type="ORF">BS50DRAFT_524159</name>
</gene>
<feature type="non-terminal residue" evidence="9">
    <location>
        <position position="460"/>
    </location>
</feature>
<keyword evidence="5" id="KW-0443">Lipid metabolism</keyword>
<evidence type="ECO:0000256" key="7">
    <source>
        <dbReference type="SAM" id="MobiDB-lite"/>
    </source>
</evidence>
<reference evidence="9 10" key="1">
    <citation type="journal article" date="2018" name="Front. Microbiol.">
        <title>Genome-Wide Analysis of Corynespora cassiicola Leaf Fall Disease Putative Effectors.</title>
        <authorList>
            <person name="Lopez D."/>
            <person name="Ribeiro S."/>
            <person name="Label P."/>
            <person name="Fumanal B."/>
            <person name="Venisse J.S."/>
            <person name="Kohler A."/>
            <person name="de Oliveira R.R."/>
            <person name="Labutti K."/>
            <person name="Lipzen A."/>
            <person name="Lail K."/>
            <person name="Bauer D."/>
            <person name="Ohm R.A."/>
            <person name="Barry K.W."/>
            <person name="Spatafora J."/>
            <person name="Grigoriev I.V."/>
            <person name="Martin F.M."/>
            <person name="Pujade-Renaud V."/>
        </authorList>
    </citation>
    <scope>NUCLEOTIDE SEQUENCE [LARGE SCALE GENOMIC DNA]</scope>
    <source>
        <strain evidence="9 10">Philippines</strain>
    </source>
</reference>
<keyword evidence="3" id="KW-0256">Endoplasmic reticulum</keyword>
<feature type="region of interest" description="Disordered" evidence="7">
    <location>
        <begin position="322"/>
        <end position="460"/>
    </location>
</feature>
<feature type="compositionally biased region" description="Polar residues" evidence="7">
    <location>
        <begin position="431"/>
        <end position="448"/>
    </location>
</feature>
<dbReference type="GO" id="GO:0005789">
    <property type="term" value="C:endoplasmic reticulum membrane"/>
    <property type="evidence" value="ECO:0007669"/>
    <property type="project" value="UniProtKB-SubCell"/>
</dbReference>
<feature type="compositionally biased region" description="Basic and acidic residues" evidence="7">
    <location>
        <begin position="340"/>
        <end position="349"/>
    </location>
</feature>
<dbReference type="CDD" id="cd23995">
    <property type="entry name" value="Seipin_BSCL2_like"/>
    <property type="match status" value="1"/>
</dbReference>
<evidence type="ECO:0000313" key="9">
    <source>
        <dbReference type="EMBL" id="PSN66748.1"/>
    </source>
</evidence>
<dbReference type="STRING" id="1448308.A0A2T2NNV0"/>
<accession>A0A2T2NNV0</accession>
<dbReference type="Pfam" id="PF06775">
    <property type="entry name" value="Seipin"/>
    <property type="match status" value="1"/>
</dbReference>
<keyword evidence="2 8" id="KW-0812">Transmembrane</keyword>
<dbReference type="GO" id="GO:0006629">
    <property type="term" value="P:lipid metabolic process"/>
    <property type="evidence" value="ECO:0007669"/>
    <property type="project" value="UniProtKB-KW"/>
</dbReference>
<dbReference type="AlphaFoldDB" id="A0A2T2NNV0"/>
<feature type="transmembrane region" description="Helical" evidence="8">
    <location>
        <begin position="286"/>
        <end position="311"/>
    </location>
</feature>
<proteinExistence type="predicted"/>
<feature type="compositionally biased region" description="Basic and acidic residues" evidence="7">
    <location>
        <begin position="389"/>
        <end position="412"/>
    </location>
</feature>
<feature type="transmembrane region" description="Helical" evidence="8">
    <location>
        <begin position="41"/>
        <end position="65"/>
    </location>
</feature>
<evidence type="ECO:0000256" key="1">
    <source>
        <dbReference type="ARBA" id="ARBA00004477"/>
    </source>
</evidence>
<sequence>MDDEEGYHEHRSLFQRIKDTILAPFRLATSPPLLRTYLRTALILLTSSILFGVAVVAYTSFYYAYIPVRGIQVPVYLQYTPHGSETVDAARRHPYGIAGVRGLVARQKYDVVVELELPRSEKNVRAGNWMVGVEMRGPGEVAAAAGARGLLGWGEEWEDVDDFSQGGIAGVEREEKPKSAEAAGANAPVVLARSRRPALLTYRSPVADLAYRLLRLPLYVTGVWRETETLRVSVMEGVEFEKGWRNVPDSVKLELRSRAPLDVYRAEVRVVARLEGLRWVMYHHRLASLLVFTGAFWAVEMSVVVVTWGLFTVLLAGGRQDEDGAADAESPSTSRRTKGRKVEGVKEEDSAAEEETEDSDNFSDTSRTFPTLPSHRPLHYASSSAGEPGKTRIKEERPATPRLEDVPVKTEAEADDEDEDADFLVEEPIPSSAQGALTDSGIGTSMESSVEGKGVRRRGS</sequence>
<evidence type="ECO:0008006" key="11">
    <source>
        <dbReference type="Google" id="ProtNLM"/>
    </source>
</evidence>
<evidence type="ECO:0000256" key="3">
    <source>
        <dbReference type="ARBA" id="ARBA00022824"/>
    </source>
</evidence>
<evidence type="ECO:0000256" key="2">
    <source>
        <dbReference type="ARBA" id="ARBA00022692"/>
    </source>
</evidence>
<dbReference type="EMBL" id="KZ678135">
    <property type="protein sequence ID" value="PSN66748.1"/>
    <property type="molecule type" value="Genomic_DNA"/>
</dbReference>
<keyword evidence="10" id="KW-1185">Reference proteome</keyword>
<protein>
    <recommendedName>
        <fullName evidence="11">Adipose-regulatory protein-domain-containing protein</fullName>
    </recommendedName>
</protein>
<feature type="compositionally biased region" description="Polar residues" evidence="7">
    <location>
        <begin position="362"/>
        <end position="371"/>
    </location>
</feature>
<evidence type="ECO:0000256" key="5">
    <source>
        <dbReference type="ARBA" id="ARBA00023098"/>
    </source>
</evidence>